<comment type="caution">
    <text evidence="2">The sequence shown here is derived from an EMBL/GenBank/DDBJ whole genome shotgun (WGS) entry which is preliminary data.</text>
</comment>
<keyword evidence="1" id="KW-1133">Transmembrane helix</keyword>
<evidence type="ECO:0000256" key="1">
    <source>
        <dbReference type="SAM" id="Phobius"/>
    </source>
</evidence>
<dbReference type="InterPro" id="IPR046295">
    <property type="entry name" value="DUF6332"/>
</dbReference>
<evidence type="ECO:0000313" key="3">
    <source>
        <dbReference type="Proteomes" id="UP001589718"/>
    </source>
</evidence>
<organism evidence="2 3">
    <name type="scientific">Streptomyces cremeus</name>
    <dbReference type="NCBI Taxonomy" id="66881"/>
    <lineage>
        <taxon>Bacteria</taxon>
        <taxon>Bacillati</taxon>
        <taxon>Actinomycetota</taxon>
        <taxon>Actinomycetes</taxon>
        <taxon>Kitasatosporales</taxon>
        <taxon>Streptomycetaceae</taxon>
        <taxon>Streptomyces</taxon>
    </lineage>
</organism>
<sequence length="94" mass="9914">MESSRTRAQRDAITIEIGYALVSAFVLALVTFVAVAAPADLLLDLPGTWTRGVRIGAGALAVIVFVVRVVHVLWGYRGAPGTQPNQPGRTSADP</sequence>
<proteinExistence type="predicted"/>
<accession>A0ABV5P7I6</accession>
<dbReference type="Pfam" id="PF19857">
    <property type="entry name" value="DUF6332"/>
    <property type="match status" value="1"/>
</dbReference>
<protein>
    <submittedName>
        <fullName evidence="2">DUF6332 family protein</fullName>
    </submittedName>
</protein>
<reference evidence="2 3" key="1">
    <citation type="submission" date="2024-09" db="EMBL/GenBank/DDBJ databases">
        <authorList>
            <person name="Sun Q."/>
            <person name="Mori K."/>
        </authorList>
    </citation>
    <scope>NUCLEOTIDE SEQUENCE [LARGE SCALE GENOMIC DNA]</scope>
    <source>
        <strain evidence="2 3">JCM 4362</strain>
    </source>
</reference>
<dbReference type="RefSeq" id="WP_345225527.1">
    <property type="nucleotide sequence ID" value="NZ_BAAAXE010000013.1"/>
</dbReference>
<gene>
    <name evidence="2" type="ORF">ACFFTU_04235</name>
</gene>
<dbReference type="Proteomes" id="UP001589718">
    <property type="component" value="Unassembled WGS sequence"/>
</dbReference>
<keyword evidence="1" id="KW-0472">Membrane</keyword>
<feature type="transmembrane region" description="Helical" evidence="1">
    <location>
        <begin position="12"/>
        <end position="35"/>
    </location>
</feature>
<keyword evidence="3" id="KW-1185">Reference proteome</keyword>
<dbReference type="EMBL" id="JBHMCR010000003">
    <property type="protein sequence ID" value="MFB9519160.1"/>
    <property type="molecule type" value="Genomic_DNA"/>
</dbReference>
<evidence type="ECO:0000313" key="2">
    <source>
        <dbReference type="EMBL" id="MFB9519160.1"/>
    </source>
</evidence>
<name>A0ABV5P7I6_STRCM</name>
<keyword evidence="1" id="KW-0812">Transmembrane</keyword>
<feature type="transmembrane region" description="Helical" evidence="1">
    <location>
        <begin position="55"/>
        <end position="76"/>
    </location>
</feature>